<feature type="region of interest" description="Disordered" evidence="2">
    <location>
        <begin position="98"/>
        <end position="123"/>
    </location>
</feature>
<evidence type="ECO:0000313" key="4">
    <source>
        <dbReference type="EMBL" id="KAF4363633.1"/>
    </source>
</evidence>
<dbReference type="EMBL" id="JAATIQ010000001">
    <property type="protein sequence ID" value="KAF4404976.1"/>
    <property type="molecule type" value="Genomic_DNA"/>
</dbReference>
<sequence length="123" mass="13639">MAMLRWTEAIWLLSVELWFDSSTHLPPSWFTEEDLSVYASLYEKSRFCYALQIPYRFPVKGKDLAELFASGREKLASVPSGGNGAVAYSAPTGGVAAAAESKKEEKVGEKEESDDDMGFNLFD</sequence>
<dbReference type="AlphaFoldDB" id="A0A7J6F657"/>
<dbReference type="EMBL" id="JAATIP010000153">
    <property type="protein sequence ID" value="KAF4366181.1"/>
    <property type="molecule type" value="Genomic_DNA"/>
</dbReference>
<organism evidence="5 7">
    <name type="scientific">Cannabis sativa</name>
    <name type="common">Hemp</name>
    <name type="synonym">Marijuana</name>
    <dbReference type="NCBI Taxonomy" id="3483"/>
    <lineage>
        <taxon>Eukaryota</taxon>
        <taxon>Viridiplantae</taxon>
        <taxon>Streptophyta</taxon>
        <taxon>Embryophyta</taxon>
        <taxon>Tracheophyta</taxon>
        <taxon>Spermatophyta</taxon>
        <taxon>Magnoliopsida</taxon>
        <taxon>eudicotyledons</taxon>
        <taxon>Gunneridae</taxon>
        <taxon>Pentapetalae</taxon>
        <taxon>rosids</taxon>
        <taxon>fabids</taxon>
        <taxon>Rosales</taxon>
        <taxon>Cannabaceae</taxon>
        <taxon>Cannabis</taxon>
    </lineage>
</organism>
<proteinExistence type="predicted"/>
<reference evidence="7 8" key="1">
    <citation type="journal article" date="2020" name="bioRxiv">
        <title>Sequence and annotation of 42 cannabis genomes reveals extensive copy number variation in cannabinoid synthesis and pathogen resistance genes.</title>
        <authorList>
            <person name="Mckernan K.J."/>
            <person name="Helbert Y."/>
            <person name="Kane L.T."/>
            <person name="Ebling H."/>
            <person name="Zhang L."/>
            <person name="Liu B."/>
            <person name="Eaton Z."/>
            <person name="Mclaughlin S."/>
            <person name="Kingan S."/>
            <person name="Baybayan P."/>
            <person name="Concepcion G."/>
            <person name="Jordan M."/>
            <person name="Riva A."/>
            <person name="Barbazuk W."/>
            <person name="Harkins T."/>
        </authorList>
    </citation>
    <scope>NUCLEOTIDE SEQUENCE [LARGE SCALE GENOMIC DNA]</scope>
    <source>
        <strain evidence="7 8">cv. Jamaican Lion 4</strain>
        <strain evidence="4">Father</strain>
        <strain evidence="5">Mother</strain>
        <tissue evidence="5">Leaf</tissue>
    </source>
</reference>
<accession>A0A7J6F657</accession>
<comment type="caution">
    <text evidence="5">The sequence shown here is derived from an EMBL/GenBank/DDBJ whole genome shotgun (WGS) entry which is preliminary data.</text>
</comment>
<evidence type="ECO:0000313" key="8">
    <source>
        <dbReference type="Proteomes" id="UP000583929"/>
    </source>
</evidence>
<evidence type="ECO:0000313" key="6">
    <source>
        <dbReference type="EMBL" id="KAF4404976.1"/>
    </source>
</evidence>
<keyword evidence="8" id="KW-1185">Reference proteome</keyword>
<name>A0A7J6F657_CANSA</name>
<keyword evidence="3" id="KW-0732">Signal</keyword>
<evidence type="ECO:0000313" key="5">
    <source>
        <dbReference type="EMBL" id="KAF4366181.1"/>
    </source>
</evidence>
<dbReference type="InterPro" id="IPR044076">
    <property type="entry name" value="Ribosomal_P2"/>
</dbReference>
<gene>
    <name evidence="5" type="ORF">F8388_014899</name>
    <name evidence="6" type="ORF">G4B88_006362</name>
    <name evidence="4" type="ORF">G4B88_021750</name>
</gene>
<dbReference type="PANTHER" id="PTHR21141">
    <property type="entry name" value="60S ACIDIC RIBOSOMAL PROTEIN FAMILY MEMBER"/>
    <property type="match status" value="1"/>
</dbReference>
<evidence type="ECO:0000256" key="3">
    <source>
        <dbReference type="SAM" id="SignalP"/>
    </source>
</evidence>
<dbReference type="Pfam" id="PF00428">
    <property type="entry name" value="Ribosomal_60s"/>
    <property type="match status" value="1"/>
</dbReference>
<evidence type="ECO:0000256" key="2">
    <source>
        <dbReference type="SAM" id="MobiDB-lite"/>
    </source>
</evidence>
<dbReference type="CDD" id="cd05833">
    <property type="entry name" value="Ribosomal_P2"/>
    <property type="match status" value="1"/>
</dbReference>
<dbReference type="PANTHER" id="PTHR21141:SF5">
    <property type="entry name" value="LARGE RIBOSOMAL SUBUNIT PROTEIN P2"/>
    <property type="match status" value="1"/>
</dbReference>
<feature type="signal peptide" evidence="3">
    <location>
        <begin position="1"/>
        <end position="23"/>
    </location>
</feature>
<feature type="compositionally biased region" description="Basic and acidic residues" evidence="2">
    <location>
        <begin position="100"/>
        <end position="110"/>
    </location>
</feature>
<feature type="chain" id="PRO_5036400387" evidence="3">
    <location>
        <begin position="24"/>
        <end position="123"/>
    </location>
</feature>
<dbReference type="EMBL" id="JAATIQ010000294">
    <property type="protein sequence ID" value="KAF4363633.1"/>
    <property type="molecule type" value="Genomic_DNA"/>
</dbReference>
<dbReference type="GO" id="GO:0022625">
    <property type="term" value="C:cytosolic large ribosomal subunit"/>
    <property type="evidence" value="ECO:0007669"/>
    <property type="project" value="InterPro"/>
</dbReference>
<dbReference type="Proteomes" id="UP000525078">
    <property type="component" value="Unassembled WGS sequence"/>
</dbReference>
<dbReference type="GO" id="GO:0002182">
    <property type="term" value="P:cytoplasmic translational elongation"/>
    <property type="evidence" value="ECO:0007669"/>
    <property type="project" value="InterPro"/>
</dbReference>
<protein>
    <submittedName>
        <fullName evidence="5">Uncharacterized protein</fullName>
    </submittedName>
</protein>
<evidence type="ECO:0000313" key="7">
    <source>
        <dbReference type="Proteomes" id="UP000525078"/>
    </source>
</evidence>
<dbReference type="GO" id="GO:0003735">
    <property type="term" value="F:structural constituent of ribosome"/>
    <property type="evidence" value="ECO:0007669"/>
    <property type="project" value="InterPro"/>
</dbReference>
<evidence type="ECO:0000256" key="1">
    <source>
        <dbReference type="ARBA" id="ARBA00003362"/>
    </source>
</evidence>
<dbReference type="Proteomes" id="UP000583929">
    <property type="component" value="Unassembled WGS sequence"/>
</dbReference>
<comment type="function">
    <text evidence="1">Plays an important role in the elongation step of protein synthesis.</text>
</comment>